<gene>
    <name evidence="1" type="ORF">SAMN05660206_10992</name>
</gene>
<protein>
    <submittedName>
        <fullName evidence="1">Uncharacterized protein</fullName>
    </submittedName>
</protein>
<dbReference type="EMBL" id="FOZZ01000009">
    <property type="protein sequence ID" value="SFT02314.1"/>
    <property type="molecule type" value="Genomic_DNA"/>
</dbReference>
<sequence>MNLQVSLQNNYKNKVLAYKKTKGTDISPFFYCKKIIYLLLEKR</sequence>
<reference evidence="1 2" key="1">
    <citation type="submission" date="2016-10" db="EMBL/GenBank/DDBJ databases">
        <authorList>
            <person name="de Groot N.N."/>
        </authorList>
    </citation>
    <scope>NUCLEOTIDE SEQUENCE [LARGE SCALE GENOMIC DNA]</scope>
    <source>
        <strain evidence="1 2">DSM 22789</strain>
    </source>
</reference>
<proteinExistence type="predicted"/>
<evidence type="ECO:0000313" key="2">
    <source>
        <dbReference type="Proteomes" id="UP000198785"/>
    </source>
</evidence>
<name>A0A1I6ULS8_9SPHI</name>
<keyword evidence="2" id="KW-1185">Reference proteome</keyword>
<evidence type="ECO:0000313" key="1">
    <source>
        <dbReference type="EMBL" id="SFT02314.1"/>
    </source>
</evidence>
<dbReference type="AlphaFoldDB" id="A0A1I6ULS8"/>
<organism evidence="1 2">
    <name type="scientific">Sphingobacterium wenxiniae</name>
    <dbReference type="NCBI Taxonomy" id="683125"/>
    <lineage>
        <taxon>Bacteria</taxon>
        <taxon>Pseudomonadati</taxon>
        <taxon>Bacteroidota</taxon>
        <taxon>Sphingobacteriia</taxon>
        <taxon>Sphingobacteriales</taxon>
        <taxon>Sphingobacteriaceae</taxon>
        <taxon>Sphingobacterium</taxon>
    </lineage>
</organism>
<accession>A0A1I6ULS8</accession>
<dbReference type="Proteomes" id="UP000198785">
    <property type="component" value="Unassembled WGS sequence"/>
</dbReference>